<dbReference type="EMBL" id="JBHSEP010000025">
    <property type="protein sequence ID" value="MFC4601402.1"/>
    <property type="molecule type" value="Genomic_DNA"/>
</dbReference>
<evidence type="ECO:0000256" key="2">
    <source>
        <dbReference type="ARBA" id="ARBA00008814"/>
    </source>
</evidence>
<dbReference type="SUPFAM" id="SSF53807">
    <property type="entry name" value="Helical backbone' metal receptor"/>
    <property type="match status" value="1"/>
</dbReference>
<evidence type="ECO:0000256" key="4">
    <source>
        <dbReference type="ARBA" id="ARBA00022729"/>
    </source>
</evidence>
<sequence length="343" mass="37081">MPVSFLRKSVAPLLTILLAAMLLSACGTSDNAASPSPSASPTPSQTESPAAAESASPAASEPTMRAYKDAFDRTVDIPAAPQRIIAHYYAAEMKALDVPIAGTNFINAKLALTEEQLQGVEDIGGEALVPNLEKTLSLEPDLIIVPDFLQPADIEALSKIAPTVVVAYGADVFTRLKVLADLIGQPEKADHWVADYEAKAAEKRQLLQSSIEEGETAAAFILHSDKQFYVYNKQRLGPTLYDAFGFAVPPKVAELFADKPNDLWAPISLEMLSDYVGDRVFLVAQSNTEEAKKATEELIEGPVWKNLPAVKSGKAYVVKSRWAMNDPLTLDWLLDEMVALLAP</sequence>
<evidence type="ECO:0000313" key="9">
    <source>
        <dbReference type="Proteomes" id="UP001596028"/>
    </source>
</evidence>
<keyword evidence="3" id="KW-0813">Transport</keyword>
<evidence type="ECO:0000256" key="6">
    <source>
        <dbReference type="SAM" id="SignalP"/>
    </source>
</evidence>
<keyword evidence="4 6" id="KW-0732">Signal</keyword>
<name>A0ABV9FLK8_9BACL</name>
<evidence type="ECO:0000313" key="8">
    <source>
        <dbReference type="EMBL" id="MFC4601402.1"/>
    </source>
</evidence>
<dbReference type="PROSITE" id="PS50983">
    <property type="entry name" value="FE_B12_PBP"/>
    <property type="match status" value="1"/>
</dbReference>
<evidence type="ECO:0000256" key="3">
    <source>
        <dbReference type="ARBA" id="ARBA00022448"/>
    </source>
</evidence>
<protein>
    <submittedName>
        <fullName evidence="8">ABC transporter substrate-binding protein</fullName>
    </submittedName>
</protein>
<gene>
    <name evidence="8" type="ORF">ACFO3S_24375</name>
</gene>
<evidence type="ECO:0000259" key="7">
    <source>
        <dbReference type="PROSITE" id="PS50983"/>
    </source>
</evidence>
<dbReference type="RefSeq" id="WP_378101416.1">
    <property type="nucleotide sequence ID" value="NZ_JBHSEP010000025.1"/>
</dbReference>
<comment type="caution">
    <text evidence="8">The sequence shown here is derived from an EMBL/GenBank/DDBJ whole genome shotgun (WGS) entry which is preliminary data.</text>
</comment>
<comment type="similarity">
    <text evidence="2">Belongs to the bacterial solute-binding protein 8 family.</text>
</comment>
<feature type="chain" id="PRO_5045809882" evidence="6">
    <location>
        <begin position="33"/>
        <end position="343"/>
    </location>
</feature>
<dbReference type="InterPro" id="IPR051313">
    <property type="entry name" value="Bact_iron-sidero_bind"/>
</dbReference>
<feature type="compositionally biased region" description="Low complexity" evidence="5">
    <location>
        <begin position="32"/>
        <end position="62"/>
    </location>
</feature>
<dbReference type="Gene3D" id="3.40.50.1980">
    <property type="entry name" value="Nitrogenase molybdenum iron protein domain"/>
    <property type="match status" value="2"/>
</dbReference>
<dbReference type="InterPro" id="IPR002491">
    <property type="entry name" value="ABC_transptr_periplasmic_BD"/>
</dbReference>
<dbReference type="Pfam" id="PF01497">
    <property type="entry name" value="Peripla_BP_2"/>
    <property type="match status" value="1"/>
</dbReference>
<dbReference type="PROSITE" id="PS51257">
    <property type="entry name" value="PROKAR_LIPOPROTEIN"/>
    <property type="match status" value="1"/>
</dbReference>
<reference evidence="9" key="1">
    <citation type="journal article" date="2019" name="Int. J. Syst. Evol. Microbiol.">
        <title>The Global Catalogue of Microorganisms (GCM) 10K type strain sequencing project: providing services to taxonomists for standard genome sequencing and annotation.</title>
        <authorList>
            <consortium name="The Broad Institute Genomics Platform"/>
            <consortium name="The Broad Institute Genome Sequencing Center for Infectious Disease"/>
            <person name="Wu L."/>
            <person name="Ma J."/>
        </authorList>
    </citation>
    <scope>NUCLEOTIDE SEQUENCE [LARGE SCALE GENOMIC DNA]</scope>
    <source>
        <strain evidence="9">CCUG 49571</strain>
    </source>
</reference>
<proteinExistence type="inferred from homology"/>
<comment type="subcellular location">
    <subcellularLocation>
        <location evidence="1">Cell envelope</location>
    </subcellularLocation>
</comment>
<dbReference type="PANTHER" id="PTHR30532:SF26">
    <property type="entry name" value="IRON(3+)-HYDROXAMATE-BINDING PROTEIN FHUD"/>
    <property type="match status" value="1"/>
</dbReference>
<keyword evidence="9" id="KW-1185">Reference proteome</keyword>
<organism evidence="8 9">
    <name type="scientific">Cohnella hongkongensis</name>
    <dbReference type="NCBI Taxonomy" id="178337"/>
    <lineage>
        <taxon>Bacteria</taxon>
        <taxon>Bacillati</taxon>
        <taxon>Bacillota</taxon>
        <taxon>Bacilli</taxon>
        <taxon>Bacillales</taxon>
        <taxon>Paenibacillaceae</taxon>
        <taxon>Cohnella</taxon>
    </lineage>
</organism>
<evidence type="ECO:0000256" key="5">
    <source>
        <dbReference type="SAM" id="MobiDB-lite"/>
    </source>
</evidence>
<feature type="domain" description="Fe/B12 periplasmic-binding" evidence="7">
    <location>
        <begin position="73"/>
        <end position="343"/>
    </location>
</feature>
<dbReference type="Proteomes" id="UP001596028">
    <property type="component" value="Unassembled WGS sequence"/>
</dbReference>
<feature type="region of interest" description="Disordered" evidence="5">
    <location>
        <begin position="30"/>
        <end position="62"/>
    </location>
</feature>
<accession>A0ABV9FLK8</accession>
<feature type="signal peptide" evidence="6">
    <location>
        <begin position="1"/>
        <end position="32"/>
    </location>
</feature>
<evidence type="ECO:0000256" key="1">
    <source>
        <dbReference type="ARBA" id="ARBA00004196"/>
    </source>
</evidence>
<dbReference type="PANTHER" id="PTHR30532">
    <property type="entry name" value="IRON III DICITRATE-BINDING PERIPLASMIC PROTEIN"/>
    <property type="match status" value="1"/>
</dbReference>